<name>A0A6A4M393_9ERIC</name>
<evidence type="ECO:0008006" key="10">
    <source>
        <dbReference type="Google" id="ProtNLM"/>
    </source>
</evidence>
<dbReference type="PROSITE" id="PS50090">
    <property type="entry name" value="MYB_LIKE"/>
    <property type="match status" value="1"/>
</dbReference>
<dbReference type="InterPro" id="IPR009057">
    <property type="entry name" value="Homeodomain-like_sf"/>
</dbReference>
<organism evidence="8 9">
    <name type="scientific">Rhododendron williamsianum</name>
    <dbReference type="NCBI Taxonomy" id="262921"/>
    <lineage>
        <taxon>Eukaryota</taxon>
        <taxon>Viridiplantae</taxon>
        <taxon>Streptophyta</taxon>
        <taxon>Embryophyta</taxon>
        <taxon>Tracheophyta</taxon>
        <taxon>Spermatophyta</taxon>
        <taxon>Magnoliopsida</taxon>
        <taxon>eudicotyledons</taxon>
        <taxon>Gunneridae</taxon>
        <taxon>Pentapetalae</taxon>
        <taxon>asterids</taxon>
        <taxon>Ericales</taxon>
        <taxon>Ericaceae</taxon>
        <taxon>Ericoideae</taxon>
        <taxon>Rhodoreae</taxon>
        <taxon>Rhododendron</taxon>
    </lineage>
</organism>
<dbReference type="Gene3D" id="1.10.246.220">
    <property type="match status" value="1"/>
</dbReference>
<dbReference type="Pfam" id="PF00249">
    <property type="entry name" value="Myb_DNA-binding"/>
    <property type="match status" value="1"/>
</dbReference>
<dbReference type="InterPro" id="IPR017930">
    <property type="entry name" value="Myb_dom"/>
</dbReference>
<gene>
    <name evidence="8" type="ORF">C3L33_06992</name>
</gene>
<keyword evidence="9" id="KW-1185">Reference proteome</keyword>
<comment type="subcellular location">
    <subcellularLocation>
        <location evidence="1">Nucleus</location>
    </subcellularLocation>
</comment>
<feature type="domain" description="Ubiquitin-like" evidence="5">
    <location>
        <begin position="319"/>
        <end position="389"/>
    </location>
</feature>
<dbReference type="PANTHER" id="PTHR21717:SF70">
    <property type="entry name" value="TELOMERE REPEAT-BINDING PROTEIN 2-RELATED"/>
    <property type="match status" value="1"/>
</dbReference>
<evidence type="ECO:0000256" key="1">
    <source>
        <dbReference type="ARBA" id="ARBA00004123"/>
    </source>
</evidence>
<feature type="domain" description="Myb-like" evidence="6">
    <location>
        <begin position="480"/>
        <end position="535"/>
    </location>
</feature>
<evidence type="ECO:0000313" key="9">
    <source>
        <dbReference type="Proteomes" id="UP000428333"/>
    </source>
</evidence>
<dbReference type="SUPFAM" id="SSF46689">
    <property type="entry name" value="Homeodomain-like"/>
    <property type="match status" value="1"/>
</dbReference>
<dbReference type="SMART" id="SM00717">
    <property type="entry name" value="SANT"/>
    <property type="match status" value="1"/>
</dbReference>
<evidence type="ECO:0000256" key="2">
    <source>
        <dbReference type="ARBA" id="ARBA00023125"/>
    </source>
</evidence>
<dbReference type="CDD" id="cd11660">
    <property type="entry name" value="SANT_TRF"/>
    <property type="match status" value="1"/>
</dbReference>
<dbReference type="InterPro" id="IPR031105">
    <property type="entry name" value="TRP_plant"/>
</dbReference>
<evidence type="ECO:0000259" key="6">
    <source>
        <dbReference type="PROSITE" id="PS50090"/>
    </source>
</evidence>
<reference evidence="8 9" key="1">
    <citation type="journal article" date="2019" name="Genome Biol. Evol.">
        <title>The Rhododendron genome and chromosomal organization provide insight into shared whole-genome duplications across the heath family (Ericaceae).</title>
        <authorList>
            <person name="Soza V.L."/>
            <person name="Lindsley D."/>
            <person name="Waalkes A."/>
            <person name="Ramage E."/>
            <person name="Patwardhan R.P."/>
            <person name="Burton J.N."/>
            <person name="Adey A."/>
            <person name="Kumar A."/>
            <person name="Qiu R."/>
            <person name="Shendure J."/>
            <person name="Hall B."/>
        </authorList>
    </citation>
    <scope>NUCLEOTIDE SEQUENCE [LARGE SCALE GENOMIC DNA]</scope>
    <source>
        <strain evidence="8">RSF 1966-606</strain>
    </source>
</reference>
<dbReference type="PROSITE" id="PS51294">
    <property type="entry name" value="HTH_MYB"/>
    <property type="match status" value="1"/>
</dbReference>
<feature type="non-terminal residue" evidence="8">
    <location>
        <position position="1"/>
    </location>
</feature>
<dbReference type="InterPro" id="IPR000626">
    <property type="entry name" value="Ubiquitin-like_dom"/>
</dbReference>
<accession>A0A6A4M393</accession>
<dbReference type="GO" id="GO:0042162">
    <property type="term" value="F:telomeric DNA binding"/>
    <property type="evidence" value="ECO:0007669"/>
    <property type="project" value="UniProtKB-ARBA"/>
</dbReference>
<dbReference type="AlphaFoldDB" id="A0A6A4M393"/>
<evidence type="ECO:0000256" key="4">
    <source>
        <dbReference type="SAM" id="MobiDB-lite"/>
    </source>
</evidence>
<dbReference type="PROSITE" id="PS50053">
    <property type="entry name" value="UBIQUITIN_2"/>
    <property type="match status" value="1"/>
</dbReference>
<dbReference type="SUPFAM" id="SSF54236">
    <property type="entry name" value="Ubiquitin-like"/>
    <property type="match status" value="1"/>
</dbReference>
<dbReference type="GO" id="GO:0005634">
    <property type="term" value="C:nucleus"/>
    <property type="evidence" value="ECO:0007669"/>
    <property type="project" value="UniProtKB-SubCell"/>
</dbReference>
<evidence type="ECO:0000256" key="3">
    <source>
        <dbReference type="ARBA" id="ARBA00023242"/>
    </source>
</evidence>
<keyword evidence="2" id="KW-0238">DNA-binding</keyword>
<comment type="caution">
    <text evidence="8">The sequence shown here is derived from an EMBL/GenBank/DDBJ whole genome shotgun (WGS) entry which is preliminary data.</text>
</comment>
<dbReference type="Pfam" id="PF23603">
    <property type="entry name" value="Ubiquitin_TPR1"/>
    <property type="match status" value="1"/>
</dbReference>
<evidence type="ECO:0000313" key="8">
    <source>
        <dbReference type="EMBL" id="KAE9461098.1"/>
    </source>
</evidence>
<protein>
    <recommendedName>
        <fullName evidence="10">HTH myb-type domain-containing protein</fullName>
    </recommendedName>
</protein>
<feature type="region of interest" description="Disordered" evidence="4">
    <location>
        <begin position="178"/>
        <end position="199"/>
    </location>
</feature>
<dbReference type="Proteomes" id="UP000428333">
    <property type="component" value="Linkage Group LG04"/>
</dbReference>
<dbReference type="InterPro" id="IPR057625">
    <property type="entry name" value="TPR1-6-like_ubiquitin"/>
</dbReference>
<dbReference type="InterPro" id="IPR029071">
    <property type="entry name" value="Ubiquitin-like_domsf"/>
</dbReference>
<sequence length="584" mass="64305">MVCSPRYGVAEQRGSIRKKVDDNQMCAFDLLATVAGKLLLEGQVSPSSSNTLTGKEPCAVAKDLIKKEQLDYDSASKVEPSNLVSRAPDLLLKIGCAEKLVNDESKIQPGSSKVEPLRARNASNVTKAYMCTLDKLAVRYRKPPALISQENCVKVPLGTGHVSFPAYQDVVNIAVRDDDENSSGCTQPSTTKTAFRPSPRIGDRRIRKILASKFWKAAPKLKDGEYFTAETKPGYHNRKNCYKRKRSLRDYPLKKRILYDGRSLSNSDGGITSEGISSSPRKGFSCDASGSGATLHGAFGTTSGVASRHTPFQSRDSHVKLRIRSFKVPELFIEIPETATVGSLKRNVMEAVNAILGGGLRVGVLLQGKKIRDDNKTLLQTGLAHDNKLDALGFSLEPTVSQAPPPLCNEDHPLLLSCNAPQPLTRYPPAPSVVHNIVEQSAADALPDPPLTSSIGRIPEMDAEALAVVPMRKSKRSEAVQRRIRRPFSVSEVEALVHAVEKLGTGRWRDVKLRAFDNAKHRTYVDLKDKWKTLVHTARISPQQRRGEPVPQVLLDRVLDAHAYWSQQQAKQQLKQQSDTCLLL</sequence>
<proteinExistence type="predicted"/>
<feature type="compositionally biased region" description="Polar residues" evidence="4">
    <location>
        <begin position="182"/>
        <end position="193"/>
    </location>
</feature>
<keyword evidence="3" id="KW-0539">Nucleus</keyword>
<dbReference type="InterPro" id="IPR001005">
    <property type="entry name" value="SANT/Myb"/>
</dbReference>
<evidence type="ECO:0000259" key="5">
    <source>
        <dbReference type="PROSITE" id="PS50053"/>
    </source>
</evidence>
<dbReference type="OrthoDB" id="2020981at2759"/>
<dbReference type="PANTHER" id="PTHR21717">
    <property type="entry name" value="TELOMERIC REPEAT BINDING PROTEIN"/>
    <property type="match status" value="1"/>
</dbReference>
<dbReference type="EMBL" id="QEFC01000985">
    <property type="protein sequence ID" value="KAE9461098.1"/>
    <property type="molecule type" value="Genomic_DNA"/>
</dbReference>
<evidence type="ECO:0000259" key="7">
    <source>
        <dbReference type="PROSITE" id="PS51294"/>
    </source>
</evidence>
<feature type="domain" description="HTH myb-type" evidence="7">
    <location>
        <begin position="481"/>
        <end position="539"/>
    </location>
</feature>